<protein>
    <submittedName>
        <fullName evidence="1">Uncharacterized protein</fullName>
    </submittedName>
</protein>
<reference evidence="1" key="1">
    <citation type="journal article" date="2015" name="Nature">
        <title>Complex archaea that bridge the gap between prokaryotes and eukaryotes.</title>
        <authorList>
            <person name="Spang A."/>
            <person name="Saw J.H."/>
            <person name="Jorgensen S.L."/>
            <person name="Zaremba-Niedzwiedzka K."/>
            <person name="Martijn J."/>
            <person name="Lind A.E."/>
            <person name="van Eijk R."/>
            <person name="Schleper C."/>
            <person name="Guy L."/>
            <person name="Ettema T.J."/>
        </authorList>
    </citation>
    <scope>NUCLEOTIDE SEQUENCE</scope>
</reference>
<comment type="caution">
    <text evidence="1">The sequence shown here is derived from an EMBL/GenBank/DDBJ whole genome shotgun (WGS) entry which is preliminary data.</text>
</comment>
<name>A0A0F9G2K5_9ZZZZ</name>
<dbReference type="EMBL" id="LAZR01028055">
    <property type="protein sequence ID" value="KKL63760.1"/>
    <property type="molecule type" value="Genomic_DNA"/>
</dbReference>
<feature type="non-terminal residue" evidence="1">
    <location>
        <position position="1"/>
    </location>
</feature>
<proteinExistence type="predicted"/>
<accession>A0A0F9G2K5</accession>
<organism evidence="1">
    <name type="scientific">marine sediment metagenome</name>
    <dbReference type="NCBI Taxonomy" id="412755"/>
    <lineage>
        <taxon>unclassified sequences</taxon>
        <taxon>metagenomes</taxon>
        <taxon>ecological metagenomes</taxon>
    </lineage>
</organism>
<dbReference type="AlphaFoldDB" id="A0A0F9G2K5"/>
<gene>
    <name evidence="1" type="ORF">LCGC14_2171850</name>
</gene>
<sequence>SLRYWRQIIHTSTGLKGDVTIIQEDVDRSCHNPLDGGILGDAMCIDGLVGT</sequence>
<evidence type="ECO:0000313" key="1">
    <source>
        <dbReference type="EMBL" id="KKL63760.1"/>
    </source>
</evidence>